<dbReference type="OrthoDB" id="2138282at2759"/>
<feature type="chain" id="PRO_5035304308" evidence="1">
    <location>
        <begin position="20"/>
        <end position="235"/>
    </location>
</feature>
<dbReference type="PANTHER" id="PTHR37273">
    <property type="entry name" value="CHROMOSOME 8, WHOLE GENOME SHOTGUN SEQUENCE"/>
    <property type="match status" value="1"/>
</dbReference>
<sequence length="235" mass="26762">MQVQSFVTLILLCLTLVYGYRGPQDAARIARRMVDKESLVHFNTLNPDGTPVSFVEYYISSDLCPGLQNVTNNGNPILFLSTMSSSYQNWDERGAVSLSVESYKKHPFESALSKPRATLFGDLRKLHLSPHDEHRLVRCFTHKHPDAYHWLPGSKNPTVNDTLWVEFDVKHLYFIGGFGDRSYIGNISGPDYHHKHGCGHRNRVFDGPGALDNPRKEVSSWGYLMDMVTRLVTMY</sequence>
<evidence type="ECO:0000256" key="1">
    <source>
        <dbReference type="SAM" id="SignalP"/>
    </source>
</evidence>
<dbReference type="AlphaFoldDB" id="A0A8J2T454"/>
<dbReference type="Proteomes" id="UP000019375">
    <property type="component" value="Unassembled WGS sequence"/>
</dbReference>
<keyword evidence="1" id="KW-0732">Signal</keyword>
<proteinExistence type="predicted"/>
<dbReference type="Pfam" id="PF13883">
    <property type="entry name" value="CREG_beta-barrel"/>
    <property type="match status" value="1"/>
</dbReference>
<dbReference type="PANTHER" id="PTHR37273:SF1">
    <property type="entry name" value="ADL397C-AP"/>
    <property type="match status" value="1"/>
</dbReference>
<protein>
    <submittedName>
        <fullName evidence="3">BN860_10770g1_1</fullName>
    </submittedName>
</protein>
<dbReference type="InterPro" id="IPR055343">
    <property type="entry name" value="CREG_beta-barrel"/>
</dbReference>
<evidence type="ECO:0000313" key="3">
    <source>
        <dbReference type="EMBL" id="CDF87628.1"/>
    </source>
</evidence>
<dbReference type="EMBL" id="HG316454">
    <property type="protein sequence ID" value="CDF87628.1"/>
    <property type="molecule type" value="Genomic_DNA"/>
</dbReference>
<reference evidence="4" key="1">
    <citation type="journal article" date="2013" name="Genome Announc.">
        <title>Genome sequence of the food spoilage yeast Zygosaccharomyces bailii CLIB 213(T).</title>
        <authorList>
            <person name="Galeote V."/>
            <person name="Bigey F."/>
            <person name="Devillers H."/>
            <person name="Neuveglise C."/>
            <person name="Dequin S."/>
        </authorList>
    </citation>
    <scope>NUCLEOTIDE SEQUENCE [LARGE SCALE GENOMIC DNA]</scope>
    <source>
        <strain evidence="4">CLIB 213 / ATCC 58445 / CBS 680 / CCRC 21525 / NBRC 1098 / NCYC 1416 / NRRL Y-2227</strain>
    </source>
</reference>
<feature type="signal peptide" evidence="1">
    <location>
        <begin position="1"/>
        <end position="19"/>
    </location>
</feature>
<feature type="domain" description="CREG-like beta-barrel" evidence="2">
    <location>
        <begin position="23"/>
        <end position="193"/>
    </location>
</feature>
<gene>
    <name evidence="3" type="ORF">BN860_10770g</name>
</gene>
<accession>A0A8J2T454</accession>
<name>A0A8J2T454_ZYGB2</name>
<dbReference type="Gene3D" id="2.30.110.10">
    <property type="entry name" value="Electron Transport, Fmn-binding Protein, Chain A"/>
    <property type="match status" value="1"/>
</dbReference>
<dbReference type="InterPro" id="IPR012349">
    <property type="entry name" value="Split_barrel_FMN-bd"/>
</dbReference>
<dbReference type="SUPFAM" id="SSF50475">
    <property type="entry name" value="FMN-binding split barrel"/>
    <property type="match status" value="1"/>
</dbReference>
<evidence type="ECO:0000259" key="2">
    <source>
        <dbReference type="Pfam" id="PF13883"/>
    </source>
</evidence>
<evidence type="ECO:0000313" key="4">
    <source>
        <dbReference type="Proteomes" id="UP000019375"/>
    </source>
</evidence>
<keyword evidence="4" id="KW-1185">Reference proteome</keyword>
<organism evidence="3 4">
    <name type="scientific">Zygosaccharomyces bailii (strain CLIB 213 / ATCC 58445 / CBS 680 / BCRC 21525 / NBRC 1098 / NCYC 1416 / NRRL Y-2227)</name>
    <dbReference type="NCBI Taxonomy" id="1333698"/>
    <lineage>
        <taxon>Eukaryota</taxon>
        <taxon>Fungi</taxon>
        <taxon>Dikarya</taxon>
        <taxon>Ascomycota</taxon>
        <taxon>Saccharomycotina</taxon>
        <taxon>Saccharomycetes</taxon>
        <taxon>Saccharomycetales</taxon>
        <taxon>Saccharomycetaceae</taxon>
        <taxon>Zygosaccharomyces</taxon>
    </lineage>
</organism>